<reference evidence="5 6" key="1">
    <citation type="submission" date="2017-08" db="EMBL/GenBank/DDBJ databases">
        <title>Reclassification of Bisgaard taxon 37 and 44.</title>
        <authorList>
            <person name="Christensen H."/>
        </authorList>
    </citation>
    <scope>NUCLEOTIDE SEQUENCE [LARGE SCALE GENOMIC DNA]</scope>
    <source>
        <strain evidence="5 6">B96_3</strain>
    </source>
</reference>
<dbReference type="SUPFAM" id="SSF53335">
    <property type="entry name" value="S-adenosyl-L-methionine-dependent methyltransferases"/>
    <property type="match status" value="1"/>
</dbReference>
<dbReference type="OrthoDB" id="9800643at2"/>
<keyword evidence="2 5" id="KW-0808">Transferase</keyword>
<name>A0A3A1Y8D8_9GAMM</name>
<dbReference type="Gene3D" id="1.10.8.10">
    <property type="entry name" value="DNA helicase RuvA subunit, C-terminal domain"/>
    <property type="match status" value="1"/>
</dbReference>
<keyword evidence="5" id="KW-0687">Ribonucleoprotein</keyword>
<sequence>MKNSHYSDDQDALHHSLEHTDFRTDAICSLETINDFIRWTYSYLNQNDVFFGHGYDNAWDEARTLVLHVVSLPYNTDQDYLLSARLTEAEKTKILDLLYARVHKRIPLAYLINTSRFLNREYYVDERVIIPRSPIGELIQDGFKEVMHASPSTILDLCTGSGVLALALAQRFPDAQVDGIDISPDAIDVANINLELANDHLLSDRMAFIESDLFNALPEGITYDLIVSNPPYVDSDDLANMPEEFRHEPSISLGSGDDGLDITARILNESAKHLNQGGVLVVEVGNSRYALEEYLPNVPFNWLNLENGGHGVFSLTKKDLEEYADDFAKFAQFKLEQQDNQ</sequence>
<dbReference type="GO" id="GO:0005840">
    <property type="term" value="C:ribosome"/>
    <property type="evidence" value="ECO:0007669"/>
    <property type="project" value="UniProtKB-KW"/>
</dbReference>
<dbReference type="InterPro" id="IPR007848">
    <property type="entry name" value="Small_mtfrase_dom"/>
</dbReference>
<dbReference type="InterPro" id="IPR017127">
    <property type="entry name" value="Ribosome_uL3_MTase"/>
</dbReference>
<evidence type="ECO:0000256" key="3">
    <source>
        <dbReference type="ARBA" id="ARBA00022691"/>
    </source>
</evidence>
<feature type="domain" description="Methyltransferase small" evidence="4">
    <location>
        <begin position="152"/>
        <end position="237"/>
    </location>
</feature>
<dbReference type="GO" id="GO:0005829">
    <property type="term" value="C:cytosol"/>
    <property type="evidence" value="ECO:0007669"/>
    <property type="project" value="TreeGrafter"/>
</dbReference>
<accession>A0A3A1Y8D8</accession>
<keyword evidence="3" id="KW-0949">S-adenosyl-L-methionine</keyword>
<dbReference type="Proteomes" id="UP000265691">
    <property type="component" value="Unassembled WGS sequence"/>
</dbReference>
<dbReference type="RefSeq" id="WP_119524190.1">
    <property type="nucleotide sequence ID" value="NZ_NRHC01000002.1"/>
</dbReference>
<dbReference type="InterPro" id="IPR029063">
    <property type="entry name" value="SAM-dependent_MTases_sf"/>
</dbReference>
<dbReference type="NCBIfam" id="TIGR00536">
    <property type="entry name" value="hemK_fam"/>
    <property type="match status" value="1"/>
</dbReference>
<dbReference type="NCBIfam" id="TIGR03533">
    <property type="entry name" value="L3_gln_methyl"/>
    <property type="match status" value="1"/>
</dbReference>
<keyword evidence="6" id="KW-1185">Reference proteome</keyword>
<dbReference type="EMBL" id="NRHC01000002">
    <property type="protein sequence ID" value="RIY34462.1"/>
    <property type="molecule type" value="Genomic_DNA"/>
</dbReference>
<dbReference type="PROSITE" id="PS00092">
    <property type="entry name" value="N6_MTASE"/>
    <property type="match status" value="1"/>
</dbReference>
<evidence type="ECO:0000313" key="6">
    <source>
        <dbReference type="Proteomes" id="UP000265691"/>
    </source>
</evidence>
<dbReference type="GO" id="GO:0032259">
    <property type="term" value="P:methylation"/>
    <property type="evidence" value="ECO:0007669"/>
    <property type="project" value="UniProtKB-KW"/>
</dbReference>
<keyword evidence="1 5" id="KW-0489">Methyltransferase</keyword>
<organism evidence="5 6">
    <name type="scientific">Psittacicella hinzii</name>
    <dbReference type="NCBI Taxonomy" id="2028575"/>
    <lineage>
        <taxon>Bacteria</taxon>
        <taxon>Pseudomonadati</taxon>
        <taxon>Pseudomonadota</taxon>
        <taxon>Gammaproteobacteria</taxon>
        <taxon>Pasteurellales</taxon>
        <taxon>Psittacicellaceae</taxon>
        <taxon>Psittacicella</taxon>
    </lineage>
</organism>
<dbReference type="PANTHER" id="PTHR47806">
    <property type="entry name" value="50S RIBOSOMAL PROTEIN L3 GLUTAMINE METHYLTRANSFERASE"/>
    <property type="match status" value="1"/>
</dbReference>
<dbReference type="InterPro" id="IPR002052">
    <property type="entry name" value="DNA_methylase_N6_adenine_CS"/>
</dbReference>
<dbReference type="AlphaFoldDB" id="A0A3A1Y8D8"/>
<dbReference type="Pfam" id="PF05175">
    <property type="entry name" value="MTS"/>
    <property type="match status" value="1"/>
</dbReference>
<keyword evidence="5" id="KW-0689">Ribosomal protein</keyword>
<dbReference type="PIRSF" id="PIRSF037167">
    <property type="entry name" value="Mtase_YfcB_prd"/>
    <property type="match status" value="1"/>
</dbReference>
<dbReference type="InterPro" id="IPR004556">
    <property type="entry name" value="HemK-like"/>
</dbReference>
<gene>
    <name evidence="5" type="ORF">CKF54_00255</name>
</gene>
<evidence type="ECO:0000313" key="5">
    <source>
        <dbReference type="EMBL" id="RIY34462.1"/>
    </source>
</evidence>
<evidence type="ECO:0000256" key="1">
    <source>
        <dbReference type="ARBA" id="ARBA00022603"/>
    </source>
</evidence>
<dbReference type="GO" id="GO:0036009">
    <property type="term" value="F:protein-glutamine N-methyltransferase activity"/>
    <property type="evidence" value="ECO:0007669"/>
    <property type="project" value="InterPro"/>
</dbReference>
<dbReference type="Gene3D" id="3.40.50.150">
    <property type="entry name" value="Vaccinia Virus protein VP39"/>
    <property type="match status" value="1"/>
</dbReference>
<evidence type="ECO:0000256" key="2">
    <source>
        <dbReference type="ARBA" id="ARBA00022679"/>
    </source>
</evidence>
<comment type="caution">
    <text evidence="5">The sequence shown here is derived from an EMBL/GenBank/DDBJ whole genome shotgun (WGS) entry which is preliminary data.</text>
</comment>
<dbReference type="PANTHER" id="PTHR47806:SF1">
    <property type="entry name" value="RIBOSOMAL PROTEIN UL3 GLUTAMINE METHYLTRANSFERASE"/>
    <property type="match status" value="1"/>
</dbReference>
<dbReference type="GO" id="GO:0003676">
    <property type="term" value="F:nucleic acid binding"/>
    <property type="evidence" value="ECO:0007669"/>
    <property type="project" value="InterPro"/>
</dbReference>
<proteinExistence type="predicted"/>
<dbReference type="CDD" id="cd02440">
    <property type="entry name" value="AdoMet_MTases"/>
    <property type="match status" value="1"/>
</dbReference>
<protein>
    <submittedName>
        <fullName evidence="5">50S ribosomal protein L3 N(5)-glutamine methyltransferase</fullName>
    </submittedName>
</protein>
<evidence type="ECO:0000259" key="4">
    <source>
        <dbReference type="Pfam" id="PF05175"/>
    </source>
</evidence>